<keyword evidence="2 5" id="KW-0812">Transmembrane</keyword>
<proteinExistence type="predicted"/>
<dbReference type="EC" id="1.6.5.3" evidence="8"/>
<evidence type="ECO:0000259" key="6">
    <source>
        <dbReference type="Pfam" id="PF00361"/>
    </source>
</evidence>
<feature type="transmembrane region" description="Helical" evidence="5">
    <location>
        <begin position="525"/>
        <end position="543"/>
    </location>
</feature>
<dbReference type="GO" id="GO:0016020">
    <property type="term" value="C:membrane"/>
    <property type="evidence" value="ECO:0007669"/>
    <property type="project" value="UniProtKB-SubCell"/>
</dbReference>
<dbReference type="Pfam" id="PF00361">
    <property type="entry name" value="Proton_antipo_M"/>
    <property type="match status" value="1"/>
</dbReference>
<feature type="domain" description="NADH:quinone oxidoreductase/Mrp antiporter transmembrane" evidence="6">
    <location>
        <begin position="194"/>
        <end position="517"/>
    </location>
</feature>
<feature type="transmembrane region" description="Helical" evidence="5">
    <location>
        <begin position="574"/>
        <end position="593"/>
    </location>
</feature>
<sequence length="771" mass="84397">MGDSKNEWELLIPLVPFLLVAPSLKFLAGWESVEAAFLIVVVPLLTFPAILVVGQIYNGNETWKQRYKEGGIFGLGALSLSLSIAIWIIYDYVVGSAHFEAHSVVDPFSWLTFDVIEQTGTQWEVSTGFADIGVGVWIDSVTLMLLFVATFLCFLICWFSLGYMNTDKINEDSNHRFYGEFVLFAIGMFGMVLADNFLWLFIFWEIMGLCSYLLIGFYYWKDSAAYAAKKAFLTTRVGDVFLMVGLLMLYDIYGSLDFAVLFDNPSTGVGGAVVESGELNWALLMLFIGAIGKSAQFPLHVWLPDAMEGPTPVSALIHAATMVNAGLYLVVRMVPFVDVHVNGVAGLEEFALTVAWIGGITAFMAAAIAFVQNDIKKVLAYSTMSQLAYIFTGLGAGLLFLNIDQHHAGYFVIGASMFHLFNHAMAKGMLFMASGSVIHEVHHAHDHVRELSEKYSTNEGDDHGDFDPQDMRNMGGLAARMPVTATAMMLGSMSIIGIPLIGGFWSKEGIIAETWAACLHEEPLMLVPAVLVLATAGMTGFYMTRMWLMTFAGPPKSEVVGHVHETTPWIKEPLIILSVITALGGFALALLGASDYLGDPHHAELSYHGLLDTLEHAFLPEDSYLRLVGWTTMLLAMAIGPVIASRIHGGRLIDGVEASPLVSWLVDLSSRFGSQDVSELADSQLAEALQRRLYFDDLYEIALAKTAIPFAAFSAWFDANVIDGVIKQIESNSATGSVQIRRITTGSARDYILMAAVGMISIFVLLWGVSN</sequence>
<feature type="transmembrane region" description="Helical" evidence="5">
    <location>
        <begin position="351"/>
        <end position="371"/>
    </location>
</feature>
<feature type="transmembrane region" description="Helical" evidence="5">
    <location>
        <begin position="751"/>
        <end position="769"/>
    </location>
</feature>
<dbReference type="InterPro" id="IPR001750">
    <property type="entry name" value="ND/Mrp_TM"/>
</dbReference>
<feature type="transmembrane region" description="Helical" evidence="5">
    <location>
        <begin position="240"/>
        <end position="261"/>
    </location>
</feature>
<dbReference type="GO" id="GO:0008137">
    <property type="term" value="F:NADH dehydrogenase (ubiquinone) activity"/>
    <property type="evidence" value="ECO:0007669"/>
    <property type="project" value="InterPro"/>
</dbReference>
<feature type="transmembrane region" description="Helical" evidence="5">
    <location>
        <begin position="143"/>
        <end position="165"/>
    </location>
</feature>
<dbReference type="EMBL" id="KF900308">
    <property type="protein sequence ID" value="AIE90391.1"/>
    <property type="molecule type" value="Genomic_DNA"/>
</dbReference>
<organism evidence="8">
    <name type="scientific">uncultured marine group II/III euryarchaeote AD1000_02_H02</name>
    <dbReference type="NCBI Taxonomy" id="1457702"/>
    <lineage>
        <taxon>Archaea</taxon>
        <taxon>Methanobacteriati</taxon>
        <taxon>Methanobacteriota</taxon>
        <taxon>environmental samples</taxon>
    </lineage>
</organism>
<feature type="transmembrane region" description="Helical" evidence="5">
    <location>
        <begin position="624"/>
        <end position="644"/>
    </location>
</feature>
<feature type="transmembrane region" description="Helical" evidence="5">
    <location>
        <begin position="35"/>
        <end position="58"/>
    </location>
</feature>
<evidence type="ECO:0000313" key="8">
    <source>
        <dbReference type="EMBL" id="AIE90391.1"/>
    </source>
</evidence>
<feature type="transmembrane region" description="Helical" evidence="5">
    <location>
        <begin position="378"/>
        <end position="401"/>
    </location>
</feature>
<dbReference type="PANTHER" id="PTHR42829">
    <property type="entry name" value="NADH-UBIQUINONE OXIDOREDUCTASE CHAIN 5"/>
    <property type="match status" value="1"/>
</dbReference>
<name>A0A075FLK5_9EURY</name>
<feature type="transmembrane region" description="Helical" evidence="5">
    <location>
        <begin position="70"/>
        <end position="90"/>
    </location>
</feature>
<dbReference type="PRINTS" id="PR01434">
    <property type="entry name" value="NADHDHGNASE5"/>
</dbReference>
<evidence type="ECO:0000256" key="1">
    <source>
        <dbReference type="ARBA" id="ARBA00004141"/>
    </source>
</evidence>
<feature type="transmembrane region" description="Helical" evidence="5">
    <location>
        <begin position="315"/>
        <end position="331"/>
    </location>
</feature>
<gene>
    <name evidence="8" type="primary">nuoL</name>
</gene>
<dbReference type="GO" id="GO:0015990">
    <property type="term" value="P:electron transport coupled proton transport"/>
    <property type="evidence" value="ECO:0007669"/>
    <property type="project" value="TreeGrafter"/>
</dbReference>
<comment type="subcellular location">
    <subcellularLocation>
        <location evidence="1">Membrane</location>
        <topology evidence="1">Multi-pass membrane protein</topology>
    </subcellularLocation>
</comment>
<dbReference type="GO" id="GO:0003954">
    <property type="term" value="F:NADH dehydrogenase activity"/>
    <property type="evidence" value="ECO:0007669"/>
    <property type="project" value="TreeGrafter"/>
</dbReference>
<feature type="domain" description="NADH-Ubiquinone oxidoreductase (complex I) chain 5 N-terminal" evidence="7">
    <location>
        <begin position="126"/>
        <end position="168"/>
    </location>
</feature>
<feature type="transmembrane region" description="Helical" evidence="5">
    <location>
        <begin position="481"/>
        <end position="505"/>
    </location>
</feature>
<keyword evidence="8" id="KW-0560">Oxidoreductase</keyword>
<evidence type="ECO:0000256" key="3">
    <source>
        <dbReference type="ARBA" id="ARBA00022989"/>
    </source>
</evidence>
<dbReference type="PANTHER" id="PTHR42829:SF2">
    <property type="entry name" value="NADH-UBIQUINONE OXIDOREDUCTASE CHAIN 5"/>
    <property type="match status" value="1"/>
</dbReference>
<feature type="transmembrane region" description="Helical" evidence="5">
    <location>
        <begin position="200"/>
        <end position="220"/>
    </location>
</feature>
<dbReference type="Pfam" id="PF00662">
    <property type="entry name" value="Proton_antipo_N"/>
    <property type="match status" value="1"/>
</dbReference>
<evidence type="ECO:0000256" key="5">
    <source>
        <dbReference type="SAM" id="Phobius"/>
    </source>
</evidence>
<feature type="transmembrane region" description="Helical" evidence="5">
    <location>
        <begin position="407"/>
        <end position="426"/>
    </location>
</feature>
<dbReference type="InterPro" id="IPR003945">
    <property type="entry name" value="NU5C-like"/>
</dbReference>
<keyword evidence="4 5" id="KW-0472">Membrane</keyword>
<evidence type="ECO:0000259" key="7">
    <source>
        <dbReference type="Pfam" id="PF00662"/>
    </source>
</evidence>
<keyword evidence="3 5" id="KW-1133">Transmembrane helix</keyword>
<dbReference type="Gene3D" id="1.20.5.2700">
    <property type="match status" value="1"/>
</dbReference>
<reference evidence="8" key="1">
    <citation type="journal article" date="2014" name="Genome Biol. Evol.">
        <title>Pangenome evidence for extensive interdomain horizontal transfer affecting lineage core and shell genes in uncultured planktonic thaumarchaeota and euryarchaeota.</title>
        <authorList>
            <person name="Deschamps P."/>
            <person name="Zivanovic Y."/>
            <person name="Moreira D."/>
            <person name="Rodriguez-Valera F."/>
            <person name="Lopez-Garcia P."/>
        </authorList>
    </citation>
    <scope>NUCLEOTIDE SEQUENCE</scope>
</reference>
<evidence type="ECO:0000256" key="4">
    <source>
        <dbReference type="ARBA" id="ARBA00023136"/>
    </source>
</evidence>
<dbReference type="GO" id="GO:0042773">
    <property type="term" value="P:ATP synthesis coupled electron transport"/>
    <property type="evidence" value="ECO:0007669"/>
    <property type="project" value="InterPro"/>
</dbReference>
<feature type="transmembrane region" description="Helical" evidence="5">
    <location>
        <begin position="177"/>
        <end position="194"/>
    </location>
</feature>
<dbReference type="InterPro" id="IPR001516">
    <property type="entry name" value="Proton_antipo_N"/>
</dbReference>
<feature type="transmembrane region" description="Helical" evidence="5">
    <location>
        <begin position="281"/>
        <end position="303"/>
    </location>
</feature>
<protein>
    <submittedName>
        <fullName evidence="8">NADH-quinone oxidoreductase subunit L (NuoL)</fullName>
        <ecNumber evidence="8">1.6.5.3</ecNumber>
    </submittedName>
</protein>
<evidence type="ECO:0000256" key="2">
    <source>
        <dbReference type="ARBA" id="ARBA00022692"/>
    </source>
</evidence>
<accession>A0A075FLK5</accession>
<dbReference type="AlphaFoldDB" id="A0A075FLK5"/>